<evidence type="ECO:0000256" key="5">
    <source>
        <dbReference type="SAM" id="SignalP"/>
    </source>
</evidence>
<keyword evidence="3" id="KW-0326">Glycosidase</keyword>
<dbReference type="SUPFAM" id="SSF51445">
    <property type="entry name" value="(Trans)glycosidases"/>
    <property type="match status" value="1"/>
</dbReference>
<keyword evidence="2 6" id="KW-0378">Hydrolase</keyword>
<evidence type="ECO:0000313" key="7">
    <source>
        <dbReference type="Proteomes" id="UP000613580"/>
    </source>
</evidence>
<dbReference type="PROSITE" id="PS00653">
    <property type="entry name" value="GLYCOSYL_HYDROL_F1_2"/>
    <property type="match status" value="1"/>
</dbReference>
<feature type="signal peptide" evidence="5">
    <location>
        <begin position="1"/>
        <end position="17"/>
    </location>
</feature>
<gene>
    <name evidence="6" type="ORF">HMN09_00093600</name>
</gene>
<comment type="similarity">
    <text evidence="1">Belongs to the glycosyl hydrolase 1 family.</text>
</comment>
<organism evidence="6 7">
    <name type="scientific">Mycena chlorophos</name>
    <name type="common">Agaric fungus</name>
    <name type="synonym">Agaricus chlorophos</name>
    <dbReference type="NCBI Taxonomy" id="658473"/>
    <lineage>
        <taxon>Eukaryota</taxon>
        <taxon>Fungi</taxon>
        <taxon>Dikarya</taxon>
        <taxon>Basidiomycota</taxon>
        <taxon>Agaricomycotina</taxon>
        <taxon>Agaricomycetes</taxon>
        <taxon>Agaricomycetidae</taxon>
        <taxon>Agaricales</taxon>
        <taxon>Marasmiineae</taxon>
        <taxon>Mycenaceae</taxon>
        <taxon>Mycena</taxon>
    </lineage>
</organism>
<sequence length="808" mass="89177">MASLLLPLTLLAVGATAVFHSQDQFFLDGIPLHPDFIYGCATSAYQIEGAWNLSGKTPSIWDTYVHRKDTTITYGATGDVADDFYHTYTSDLPLFRSALGVGTFDFTIAWTRIMPAGRGALSPTGLAFYRDVIRRSNDAGMDNICTLYHWDLPQSLQDEYGGWLSPKIVTDFRAYASAVFAALGDECPMWVTMNEPRTFCTEGYGTDPDNAPGIESTYKQQYTCMHYALLAHAAAVDEFRKGGYKGKIGIKVDGGVSLPLDPDSAADQAAAVRAMDFEVGWDASPLYTGDYPASVIASGALPLRFSPAEKASLKGSVDFIGLDFYTSQWVTPTKHCTQSSDTFPECVDSYQQNPHTLLDIGRPTASDWNFDAPHATIYGGIKYFAQTYNATNILISETGMGVVNETNFPLNQVLEDVDRIAWYRGVLTAMKQAVQEGLPLTGFIPWSCLDNFEWGDGYNVRFGLINVAYNAMGKGSQQRNPKLSAAYLRGVLTRRNSINPYNFVHSWTLRKTTWILFSRPSVPTFTDSFPTLFASNTSRALLEENAPDSDSEEEEEQEEQTPPPPPPRRRKSAAHRPTRDDSRATQEILAALPNEKLNELLALFYAREGSGTRSDALTSIPPGTTVEPPRVERFNPVIGLQVEDTALPAPAAIVKRIKKGEMPPLSYLTNEYCARGSAAQSADLDRQLVVDGEALHTVTKELSFEGDKQLTQMQVAAAYDRLFGVMSQCGIWANLLPRWRLHRDFVLKPSNSADDWPMYISYDAEVRRLANSLHFDPGTKQQKLWDSAVASNAKAQAKAAVDAELAAP</sequence>
<dbReference type="PRINTS" id="PR00131">
    <property type="entry name" value="GLHYDRLASE1"/>
</dbReference>
<dbReference type="PANTHER" id="PTHR10353:SF36">
    <property type="entry name" value="LP05116P"/>
    <property type="match status" value="1"/>
</dbReference>
<evidence type="ECO:0000256" key="1">
    <source>
        <dbReference type="ARBA" id="ARBA00010838"/>
    </source>
</evidence>
<evidence type="ECO:0000256" key="4">
    <source>
        <dbReference type="SAM" id="MobiDB-lite"/>
    </source>
</evidence>
<proteinExistence type="inferred from homology"/>
<feature type="compositionally biased region" description="Basic residues" evidence="4">
    <location>
        <begin position="567"/>
        <end position="576"/>
    </location>
</feature>
<protein>
    <submittedName>
        <fullName evidence="6">Glycoside hydrolase</fullName>
    </submittedName>
</protein>
<dbReference type="GO" id="GO:0008422">
    <property type="term" value="F:beta-glucosidase activity"/>
    <property type="evidence" value="ECO:0007669"/>
    <property type="project" value="TreeGrafter"/>
</dbReference>
<name>A0A8H6TU72_MYCCL</name>
<dbReference type="Gene3D" id="3.20.20.80">
    <property type="entry name" value="Glycosidases"/>
    <property type="match status" value="1"/>
</dbReference>
<feature type="chain" id="PRO_5034457515" evidence="5">
    <location>
        <begin position="18"/>
        <end position="808"/>
    </location>
</feature>
<dbReference type="EMBL" id="JACAZE010000001">
    <property type="protein sequence ID" value="KAF7323134.1"/>
    <property type="molecule type" value="Genomic_DNA"/>
</dbReference>
<dbReference type="InterPro" id="IPR001360">
    <property type="entry name" value="Glyco_hydro_1"/>
</dbReference>
<reference evidence="6" key="1">
    <citation type="submission" date="2020-05" db="EMBL/GenBank/DDBJ databases">
        <title>Mycena genomes resolve the evolution of fungal bioluminescence.</title>
        <authorList>
            <person name="Tsai I.J."/>
        </authorList>
    </citation>
    <scope>NUCLEOTIDE SEQUENCE</scope>
    <source>
        <strain evidence="6">110903Hualien_Pintung</strain>
    </source>
</reference>
<feature type="compositionally biased region" description="Acidic residues" evidence="4">
    <location>
        <begin position="545"/>
        <end position="559"/>
    </location>
</feature>
<keyword evidence="5" id="KW-0732">Signal</keyword>
<dbReference type="InterPro" id="IPR033132">
    <property type="entry name" value="GH_1_N_CS"/>
</dbReference>
<accession>A0A8H6TU72</accession>
<dbReference type="AlphaFoldDB" id="A0A8H6TU72"/>
<evidence type="ECO:0000256" key="2">
    <source>
        <dbReference type="ARBA" id="ARBA00022801"/>
    </source>
</evidence>
<keyword evidence="7" id="KW-1185">Reference proteome</keyword>
<dbReference type="Pfam" id="PF00232">
    <property type="entry name" value="Glyco_hydro_1"/>
    <property type="match status" value="1"/>
</dbReference>
<dbReference type="GO" id="GO:0005975">
    <property type="term" value="P:carbohydrate metabolic process"/>
    <property type="evidence" value="ECO:0007669"/>
    <property type="project" value="InterPro"/>
</dbReference>
<dbReference type="OrthoDB" id="65569at2759"/>
<evidence type="ECO:0000313" key="6">
    <source>
        <dbReference type="EMBL" id="KAF7323134.1"/>
    </source>
</evidence>
<dbReference type="InterPro" id="IPR017853">
    <property type="entry name" value="GH"/>
</dbReference>
<evidence type="ECO:0000256" key="3">
    <source>
        <dbReference type="ARBA" id="ARBA00023295"/>
    </source>
</evidence>
<dbReference type="Proteomes" id="UP000613580">
    <property type="component" value="Unassembled WGS sequence"/>
</dbReference>
<comment type="caution">
    <text evidence="6">The sequence shown here is derived from an EMBL/GenBank/DDBJ whole genome shotgun (WGS) entry which is preliminary data.</text>
</comment>
<feature type="region of interest" description="Disordered" evidence="4">
    <location>
        <begin position="543"/>
        <end position="583"/>
    </location>
</feature>
<dbReference type="PANTHER" id="PTHR10353">
    <property type="entry name" value="GLYCOSYL HYDROLASE"/>
    <property type="match status" value="1"/>
</dbReference>